<dbReference type="InterPro" id="IPR036426">
    <property type="entry name" value="Bulb-type_lectin_dom_sf"/>
</dbReference>
<dbReference type="AlphaFoldDB" id="A0A2G5DQ16"/>
<dbReference type="InterPro" id="IPR001480">
    <property type="entry name" value="Bulb-type_lectin_dom"/>
</dbReference>
<dbReference type="EMBL" id="KZ305033">
    <property type="protein sequence ID" value="PIA45536.1"/>
    <property type="molecule type" value="Genomic_DNA"/>
</dbReference>
<gene>
    <name evidence="2" type="ORF">AQUCO_01600019v1</name>
</gene>
<dbReference type="SUPFAM" id="SSF51110">
    <property type="entry name" value="alpha-D-mannose-specific plant lectins"/>
    <property type="match status" value="1"/>
</dbReference>
<evidence type="ECO:0000313" key="3">
    <source>
        <dbReference type="Proteomes" id="UP000230069"/>
    </source>
</evidence>
<evidence type="ECO:0000259" key="1">
    <source>
        <dbReference type="PROSITE" id="PS50927"/>
    </source>
</evidence>
<proteinExistence type="predicted"/>
<dbReference type="InParanoid" id="A0A2G5DQ16"/>
<name>A0A2G5DQ16_AQUCA</name>
<protein>
    <recommendedName>
        <fullName evidence="1">Bulb-type lectin domain-containing protein</fullName>
    </recommendedName>
</protein>
<dbReference type="PANTHER" id="PTHR32444:SF247">
    <property type="entry name" value="OS01G0958200 PROTEIN"/>
    <property type="match status" value="1"/>
</dbReference>
<dbReference type="PROSITE" id="PS50927">
    <property type="entry name" value="BULB_LECTIN"/>
    <property type="match status" value="1"/>
</dbReference>
<organism evidence="2 3">
    <name type="scientific">Aquilegia coerulea</name>
    <name type="common">Rocky mountain columbine</name>
    <dbReference type="NCBI Taxonomy" id="218851"/>
    <lineage>
        <taxon>Eukaryota</taxon>
        <taxon>Viridiplantae</taxon>
        <taxon>Streptophyta</taxon>
        <taxon>Embryophyta</taxon>
        <taxon>Tracheophyta</taxon>
        <taxon>Spermatophyta</taxon>
        <taxon>Magnoliopsida</taxon>
        <taxon>Ranunculales</taxon>
        <taxon>Ranunculaceae</taxon>
        <taxon>Thalictroideae</taxon>
        <taxon>Aquilegia</taxon>
    </lineage>
</organism>
<keyword evidence="3" id="KW-1185">Reference proteome</keyword>
<evidence type="ECO:0000313" key="2">
    <source>
        <dbReference type="EMBL" id="PIA45536.1"/>
    </source>
</evidence>
<accession>A0A2G5DQ16</accession>
<feature type="domain" description="Bulb-type lectin" evidence="1">
    <location>
        <begin position="1"/>
        <end position="94"/>
    </location>
</feature>
<dbReference type="Proteomes" id="UP000230069">
    <property type="component" value="Unassembled WGS sequence"/>
</dbReference>
<dbReference type="PANTHER" id="PTHR32444">
    <property type="entry name" value="BULB-TYPE LECTIN DOMAIN-CONTAINING PROTEIN"/>
    <property type="match status" value="1"/>
</dbReference>
<dbReference type="SMART" id="SM00108">
    <property type="entry name" value="B_lectin"/>
    <property type="match status" value="1"/>
</dbReference>
<dbReference type="Gene3D" id="2.90.10.10">
    <property type="entry name" value="Bulb-type lectin domain"/>
    <property type="match status" value="1"/>
</dbReference>
<dbReference type="STRING" id="218851.A0A2G5DQ16"/>
<dbReference type="OrthoDB" id="4062651at2759"/>
<reference evidence="2 3" key="1">
    <citation type="submission" date="2017-09" db="EMBL/GenBank/DDBJ databases">
        <title>WGS assembly of Aquilegia coerulea Goldsmith.</title>
        <authorList>
            <person name="Hodges S."/>
            <person name="Kramer E."/>
            <person name="Nordborg M."/>
            <person name="Tomkins J."/>
            <person name="Borevitz J."/>
            <person name="Derieg N."/>
            <person name="Yan J."/>
            <person name="Mihaltcheva S."/>
            <person name="Hayes R.D."/>
            <person name="Rokhsar D."/>
        </authorList>
    </citation>
    <scope>NUCLEOTIDE SEQUENCE [LARGE SCALE GENOMIC DNA]</scope>
    <source>
        <strain evidence="3">cv. Goldsmith</strain>
    </source>
</reference>
<sequence>MYTNYRNGEYTKTETKKTTIVWVGNRITPITDPFSSELKLLEDGNLVLLNKSKTTVWSTNSASNVFNSSEAVLGDDGNLVLRNRVTPSNVFWQSFDFPTETWLLSARLSRLDKKKKKEGLKEKTLTILIELNPNNRKRNPQF</sequence>
<dbReference type="Pfam" id="PF01453">
    <property type="entry name" value="B_lectin"/>
    <property type="match status" value="1"/>
</dbReference>